<keyword evidence="1" id="KW-0812">Transmembrane</keyword>
<protein>
    <submittedName>
        <fullName evidence="2">Uncharacterized protein</fullName>
    </submittedName>
</protein>
<feature type="transmembrane region" description="Helical" evidence="1">
    <location>
        <begin position="127"/>
        <end position="147"/>
    </location>
</feature>
<feature type="transmembrane region" description="Helical" evidence="1">
    <location>
        <begin position="52"/>
        <end position="73"/>
    </location>
</feature>
<dbReference type="OrthoDB" id="3390413at2"/>
<keyword evidence="1" id="KW-1133">Transmembrane helix</keyword>
<proteinExistence type="predicted"/>
<evidence type="ECO:0000313" key="3">
    <source>
        <dbReference type="Proteomes" id="UP000007882"/>
    </source>
</evidence>
<sequence length="148" mass="16342">MVTEAPDVVLAYWNEHRQQLRQSENQRATMTNFVLVITAALSGLIVQQKFAAATVPLGLLITLIGLFGAVIAAKYHERAAYHLGQARALSVTLKDLGVLAEDANIGDFRQRHYDAYPRLRRLRLHSLWTGLNVAVAAYGIALAMVALF</sequence>
<keyword evidence="1" id="KW-0472">Membrane</keyword>
<keyword evidence="3" id="KW-1185">Reference proteome</keyword>
<reference evidence="2 3" key="1">
    <citation type="submission" date="2012-02" db="EMBL/GenBank/DDBJ databases">
        <title>Complete genome sequence of Actinoplanes missouriensis 431 (= NBRC 102363).</title>
        <authorList>
            <person name="Ohnishi Y."/>
            <person name="Ishikawa J."/>
            <person name="Sekine M."/>
            <person name="Hosoyama A."/>
            <person name="Harada T."/>
            <person name="Narita H."/>
            <person name="Hata T."/>
            <person name="Konno Y."/>
            <person name="Tutikane K."/>
            <person name="Fujita N."/>
            <person name="Horinouchi S."/>
            <person name="Hayakawa M."/>
        </authorList>
    </citation>
    <scope>NUCLEOTIDE SEQUENCE [LARGE SCALE GENOMIC DNA]</scope>
    <source>
        <strain evidence="3">ATCC 14538 / DSM 43046 / CBS 188.64 / JCM 3121 / NBRC 102363 / NCIMB 12654 / NRRL B-3342 / UNCC 431</strain>
    </source>
</reference>
<dbReference type="EMBL" id="AP012319">
    <property type="protein sequence ID" value="BAL89665.1"/>
    <property type="molecule type" value="Genomic_DNA"/>
</dbReference>
<dbReference type="eggNOG" id="ENOG50339GA">
    <property type="taxonomic scope" value="Bacteria"/>
</dbReference>
<evidence type="ECO:0000313" key="2">
    <source>
        <dbReference type="EMBL" id="BAL89665.1"/>
    </source>
</evidence>
<dbReference type="KEGG" id="ams:AMIS_44450"/>
<name>I0H9H8_ACTM4</name>
<dbReference type="AlphaFoldDB" id="I0H9H8"/>
<dbReference type="Proteomes" id="UP000007882">
    <property type="component" value="Chromosome"/>
</dbReference>
<evidence type="ECO:0000256" key="1">
    <source>
        <dbReference type="SAM" id="Phobius"/>
    </source>
</evidence>
<dbReference type="RefSeq" id="WP_014444559.1">
    <property type="nucleotide sequence ID" value="NC_017093.1"/>
</dbReference>
<dbReference type="HOGENOM" id="CLU_1754921_0_0_11"/>
<accession>I0H9H8</accession>
<organism evidence="2 3">
    <name type="scientific">Actinoplanes missouriensis (strain ATCC 14538 / DSM 43046 / CBS 188.64 / JCM 3121 / NBRC 102363 / NCIMB 12654 / NRRL B-3342 / UNCC 431)</name>
    <dbReference type="NCBI Taxonomy" id="512565"/>
    <lineage>
        <taxon>Bacteria</taxon>
        <taxon>Bacillati</taxon>
        <taxon>Actinomycetota</taxon>
        <taxon>Actinomycetes</taxon>
        <taxon>Micromonosporales</taxon>
        <taxon>Micromonosporaceae</taxon>
        <taxon>Actinoplanes</taxon>
    </lineage>
</organism>
<dbReference type="STRING" id="512565.AMIS_44450"/>
<dbReference type="PATRIC" id="fig|512565.3.peg.4431"/>
<gene>
    <name evidence="2" type="ordered locus">AMIS_44450</name>
</gene>
<feature type="transmembrane region" description="Helical" evidence="1">
    <location>
        <begin position="28"/>
        <end position="46"/>
    </location>
</feature>